<keyword evidence="1" id="KW-0723">Serine/threonine-protein kinase</keyword>
<evidence type="ECO:0000256" key="1">
    <source>
        <dbReference type="ARBA" id="ARBA00022527"/>
    </source>
</evidence>
<dbReference type="Pfam" id="PF13581">
    <property type="entry name" value="HATPase_c_2"/>
    <property type="match status" value="1"/>
</dbReference>
<name>A0ABP9GSX4_9ACTN</name>
<keyword evidence="4" id="KW-1185">Reference proteome</keyword>
<dbReference type="PANTHER" id="PTHR35526:SF3">
    <property type="entry name" value="ANTI-SIGMA-F FACTOR RSBW"/>
    <property type="match status" value="1"/>
</dbReference>
<dbReference type="InterPro" id="IPR050267">
    <property type="entry name" value="Anti-sigma-factor_SerPK"/>
</dbReference>
<reference evidence="4" key="1">
    <citation type="journal article" date="2019" name="Int. J. Syst. Evol. Microbiol.">
        <title>The Global Catalogue of Microorganisms (GCM) 10K type strain sequencing project: providing services to taxonomists for standard genome sequencing and annotation.</title>
        <authorList>
            <consortium name="The Broad Institute Genomics Platform"/>
            <consortium name="The Broad Institute Genome Sequencing Center for Infectious Disease"/>
            <person name="Wu L."/>
            <person name="Ma J."/>
        </authorList>
    </citation>
    <scope>NUCLEOTIDE SEQUENCE [LARGE SCALE GENOMIC DNA]</scope>
    <source>
        <strain evidence="4">JCM 17986</strain>
    </source>
</reference>
<feature type="domain" description="Histidine kinase/HSP90-like ATPase" evidence="2">
    <location>
        <begin position="18"/>
        <end position="126"/>
    </location>
</feature>
<evidence type="ECO:0000313" key="4">
    <source>
        <dbReference type="Proteomes" id="UP001500466"/>
    </source>
</evidence>
<dbReference type="CDD" id="cd16936">
    <property type="entry name" value="HATPase_RsbW-like"/>
    <property type="match status" value="1"/>
</dbReference>
<evidence type="ECO:0000259" key="2">
    <source>
        <dbReference type="Pfam" id="PF13581"/>
    </source>
</evidence>
<dbReference type="RefSeq" id="WP_345674070.1">
    <property type="nucleotide sequence ID" value="NZ_BAABHS010000003.1"/>
</dbReference>
<dbReference type="Proteomes" id="UP001500466">
    <property type="component" value="Unassembled WGS sequence"/>
</dbReference>
<dbReference type="InterPro" id="IPR003594">
    <property type="entry name" value="HATPase_dom"/>
</dbReference>
<dbReference type="PANTHER" id="PTHR35526">
    <property type="entry name" value="ANTI-SIGMA-F FACTOR RSBW-RELATED"/>
    <property type="match status" value="1"/>
</dbReference>
<evidence type="ECO:0000313" key="3">
    <source>
        <dbReference type="EMBL" id="GAA4951523.1"/>
    </source>
</evidence>
<dbReference type="Gene3D" id="3.30.565.10">
    <property type="entry name" value="Histidine kinase-like ATPase, C-terminal domain"/>
    <property type="match status" value="1"/>
</dbReference>
<dbReference type="SUPFAM" id="SSF55874">
    <property type="entry name" value="ATPase domain of HSP90 chaperone/DNA topoisomerase II/histidine kinase"/>
    <property type="match status" value="1"/>
</dbReference>
<protein>
    <recommendedName>
        <fullName evidence="2">Histidine kinase/HSP90-like ATPase domain-containing protein</fullName>
    </recommendedName>
</protein>
<organism evidence="3 4">
    <name type="scientific">Yinghuangia aomiensis</name>
    <dbReference type="NCBI Taxonomy" id="676205"/>
    <lineage>
        <taxon>Bacteria</taxon>
        <taxon>Bacillati</taxon>
        <taxon>Actinomycetota</taxon>
        <taxon>Actinomycetes</taxon>
        <taxon>Kitasatosporales</taxon>
        <taxon>Streptomycetaceae</taxon>
        <taxon>Yinghuangia</taxon>
    </lineage>
</organism>
<keyword evidence="1" id="KW-0808">Transferase</keyword>
<dbReference type="InterPro" id="IPR036890">
    <property type="entry name" value="HATPase_C_sf"/>
</dbReference>
<keyword evidence="1" id="KW-0418">Kinase</keyword>
<comment type="caution">
    <text evidence="3">The sequence shown here is derived from an EMBL/GenBank/DDBJ whole genome shotgun (WGS) entry which is preliminary data.</text>
</comment>
<accession>A0ABP9GSX4</accession>
<dbReference type="EMBL" id="BAABHS010000003">
    <property type="protein sequence ID" value="GAA4951523.1"/>
    <property type="molecule type" value="Genomic_DNA"/>
</dbReference>
<sequence>MHATESFSARQVLARCVFPPRPHVVRYARAVIGGIAAEHGFDTYVLATVASELVTNAVRHAGGGGAVELWVSIDPEHVCVAVVDQMPLLVLDLSSVGLPDDDAESGRGLAILVGVFGAVLESRTIRGGVAKVVLAKLAHGPLRPADIADSTMRPSGQSAD</sequence>
<proteinExistence type="predicted"/>
<gene>
    <name evidence="3" type="ORF">GCM10023205_10490</name>
</gene>